<sequence length="698" mass="74384">MDHVQELRKSGVWWRSYLSAGRHLMHLALPGLLVYVPLAVFSLLVLGVVLGDSAVLVNGRLEVVPDFHATLLIVTGGLLVLWVVAQAVVFAATVILAAGRLVGRPASNVAALRAAVRRLPALLFLVVAAVLGSGAAIAAGLGVLALIEWEGTATTVMVALVLVAVMPGVLAVPSVLLHDCTAPGSIRHAYRLGELRMPATALTLAFGVVIVPAAVTWAVEQGVSRLPDALVTVAWSLAGPALVLAVTPFQAAVVARQFLHCMAWRTEVDDEVLATGLPDSPPRSVEPRLWAVSALPGLLFSGIVLVNPFGWLEVAETKVTAWWKAPDVPASSVNHGYRRLELRDVHPGRGQGLIVVADGWEHNTSLLACPDVSCRATSFSWVRPPGPDPEAIPSTASARLPDGRLLLTAWTRDMLRLLTCEADRCVPAPGAAPIAVSPYRTGLALAVRKGGGLVFALSEEEQVKGPTSPVEDVVSFIFCPDVSCSRPRARQVARLDKSAYFPDPHHLAVTMAPDDRPVAARYNHNTGQIHVITCADAECLRPRVASPVPHHPWSRYDLRGPDTGLALAVRADGRPVIAYRDQKDGAAKLLDCRTPDCAQADVITLAAGDWFHTTPALVLDRAGRVLVAYEDQDRAWLMLATCTDGRCESTAVTRAPSSGALAMTLNSQGRPTITWIDDSPSSSEEWALIVTTPLTLSP</sequence>
<evidence type="ECO:0000313" key="2">
    <source>
        <dbReference type="EMBL" id="TMR19228.1"/>
    </source>
</evidence>
<comment type="caution">
    <text evidence="2">The sequence shown here is derived from an EMBL/GenBank/DDBJ whole genome shotgun (WGS) entry which is preliminary data.</text>
</comment>
<feature type="transmembrane region" description="Helical" evidence="1">
    <location>
        <begin position="231"/>
        <end position="255"/>
    </location>
</feature>
<keyword evidence="1" id="KW-0812">Transmembrane</keyword>
<evidence type="ECO:0000313" key="3">
    <source>
        <dbReference type="Proteomes" id="UP000309128"/>
    </source>
</evidence>
<dbReference type="AlphaFoldDB" id="A0A5S4FH02"/>
<feature type="transmembrane region" description="Helical" evidence="1">
    <location>
        <begin position="289"/>
        <end position="311"/>
    </location>
</feature>
<feature type="transmembrane region" description="Helical" evidence="1">
    <location>
        <begin position="119"/>
        <end position="147"/>
    </location>
</feature>
<dbReference type="SUPFAM" id="SSF82171">
    <property type="entry name" value="DPP6 N-terminal domain-like"/>
    <property type="match status" value="1"/>
</dbReference>
<dbReference type="EMBL" id="VCKY01000065">
    <property type="protein sequence ID" value="TMR19228.1"/>
    <property type="molecule type" value="Genomic_DNA"/>
</dbReference>
<organism evidence="2 3">
    <name type="scientific">Nonomuraea turkmeniaca</name>
    <dbReference type="NCBI Taxonomy" id="103838"/>
    <lineage>
        <taxon>Bacteria</taxon>
        <taxon>Bacillati</taxon>
        <taxon>Actinomycetota</taxon>
        <taxon>Actinomycetes</taxon>
        <taxon>Streptosporangiales</taxon>
        <taxon>Streptosporangiaceae</taxon>
        <taxon>Nonomuraea</taxon>
    </lineage>
</organism>
<dbReference type="OrthoDB" id="3503648at2"/>
<name>A0A5S4FH02_9ACTN</name>
<accession>A0A5S4FH02</accession>
<feature type="transmembrane region" description="Helical" evidence="1">
    <location>
        <begin position="71"/>
        <end position="98"/>
    </location>
</feature>
<keyword evidence="1" id="KW-0472">Membrane</keyword>
<proteinExistence type="predicted"/>
<feature type="transmembrane region" description="Helical" evidence="1">
    <location>
        <begin position="153"/>
        <end position="177"/>
    </location>
</feature>
<dbReference type="RefSeq" id="WP_138667740.1">
    <property type="nucleotide sequence ID" value="NZ_VCKY01000065.1"/>
</dbReference>
<feature type="transmembrane region" description="Helical" evidence="1">
    <location>
        <begin position="32"/>
        <end position="51"/>
    </location>
</feature>
<reference evidence="2 3" key="1">
    <citation type="submission" date="2019-05" db="EMBL/GenBank/DDBJ databases">
        <title>Draft genome sequence of Nonomuraea turkmeniaca DSM 43926.</title>
        <authorList>
            <person name="Saricaoglu S."/>
            <person name="Isik K."/>
        </authorList>
    </citation>
    <scope>NUCLEOTIDE SEQUENCE [LARGE SCALE GENOMIC DNA]</scope>
    <source>
        <strain evidence="2 3">DSM 43926</strain>
    </source>
</reference>
<dbReference type="Proteomes" id="UP000309128">
    <property type="component" value="Unassembled WGS sequence"/>
</dbReference>
<keyword evidence="1" id="KW-1133">Transmembrane helix</keyword>
<gene>
    <name evidence="2" type="ORF">ETD86_20395</name>
</gene>
<protein>
    <submittedName>
        <fullName evidence="2">Uncharacterized protein</fullName>
    </submittedName>
</protein>
<feature type="transmembrane region" description="Helical" evidence="1">
    <location>
        <begin position="198"/>
        <end position="219"/>
    </location>
</feature>
<evidence type="ECO:0000256" key="1">
    <source>
        <dbReference type="SAM" id="Phobius"/>
    </source>
</evidence>
<keyword evidence="3" id="KW-1185">Reference proteome</keyword>